<accession>A0AAE0GGH8</accession>
<evidence type="ECO:0000313" key="9">
    <source>
        <dbReference type="Proteomes" id="UP001190700"/>
    </source>
</evidence>
<proteinExistence type="predicted"/>
<dbReference type="SUPFAM" id="SSF51126">
    <property type="entry name" value="Pectin lyase-like"/>
    <property type="match status" value="1"/>
</dbReference>
<dbReference type="InterPro" id="IPR011050">
    <property type="entry name" value="Pectin_lyase_fold/virulence"/>
</dbReference>
<dbReference type="EMBL" id="LGRX02005997">
    <property type="protein sequence ID" value="KAK3277646.1"/>
    <property type="molecule type" value="Genomic_DNA"/>
</dbReference>
<keyword evidence="5" id="KW-0732">Signal</keyword>
<dbReference type="PANTHER" id="PTHR11319">
    <property type="entry name" value="G PROTEIN-COUPLED RECEPTOR-RELATED"/>
    <property type="match status" value="1"/>
</dbReference>
<evidence type="ECO:0000256" key="5">
    <source>
        <dbReference type="ARBA" id="ARBA00022729"/>
    </source>
</evidence>
<gene>
    <name evidence="8" type="ORF">CYMTET_14359</name>
</gene>
<evidence type="ECO:0000256" key="1">
    <source>
        <dbReference type="ARBA" id="ARBA00004196"/>
    </source>
</evidence>
<evidence type="ECO:0000256" key="3">
    <source>
        <dbReference type="ARBA" id="ARBA00004613"/>
    </source>
</evidence>
<evidence type="ECO:0000256" key="7">
    <source>
        <dbReference type="ARBA" id="ARBA00023237"/>
    </source>
</evidence>
<sequence length="574" mass="59989">MAPLRYGGGLFGEYITKPTDTQSSQNSTLTFTIERTVISSNAVQFHGGGAYFMRCSVFMHNVAVILNSAESDGGGVYATHSDLVINGTVFGDSLGAGSEEHAAAGNQALGSGGALVLVYGDISVHDSVFRGNSAVMKGGGIYVSAPTMLQEELVGLLHDTSAIDLQEVTIDGNYAAQGAAVAAEVNAVVNISDGSITNNIATLGDGALHLGAGTAVDAHRCVWQGNWAQSGGAIFAETNFSMLRLRECELQGNHAELSGGAVMLERTRTEGAVTFSSLNFTENTAISGPNIIWEWGADMEVPLCANCSSQGDAPPMASTTFTYGILVEGAALEGAVQYASSAIMQPALTYTAKDFYGNIVNLTTITRCYILVSEESQGSLVGTLMTDFVNGIGATFTDVTIKGVPGSAVTVEFSGLSAGSEGEMLVLVELVVCDTGTQYNAAGEGGEEKLKELGRSWAEAGQDVAGVETGREGVTPKVCEACQLNEIKFNNDTTACDECSKDGIECHGGANYSLHNGYWISPGAHNYCFARHPDSGFDATSCILEHVYKCDVEEACTLELERLDTDGTGLLATP</sequence>
<dbReference type="PANTHER" id="PTHR11319:SF35">
    <property type="entry name" value="OUTER MEMBRANE PROTEIN PMPC-RELATED"/>
    <property type="match status" value="1"/>
</dbReference>
<evidence type="ECO:0000256" key="2">
    <source>
        <dbReference type="ARBA" id="ARBA00004442"/>
    </source>
</evidence>
<organism evidence="8 9">
    <name type="scientific">Cymbomonas tetramitiformis</name>
    <dbReference type="NCBI Taxonomy" id="36881"/>
    <lineage>
        <taxon>Eukaryota</taxon>
        <taxon>Viridiplantae</taxon>
        <taxon>Chlorophyta</taxon>
        <taxon>Pyramimonadophyceae</taxon>
        <taxon>Pyramimonadales</taxon>
        <taxon>Pyramimonadaceae</taxon>
        <taxon>Cymbomonas</taxon>
    </lineage>
</organism>
<reference evidence="8 9" key="1">
    <citation type="journal article" date="2015" name="Genome Biol. Evol.">
        <title>Comparative Genomics of a Bacterivorous Green Alga Reveals Evolutionary Causalities and Consequences of Phago-Mixotrophic Mode of Nutrition.</title>
        <authorList>
            <person name="Burns J.A."/>
            <person name="Paasch A."/>
            <person name="Narechania A."/>
            <person name="Kim E."/>
        </authorList>
    </citation>
    <scope>NUCLEOTIDE SEQUENCE [LARGE SCALE GENOMIC DNA]</scope>
    <source>
        <strain evidence="8 9">PLY_AMNH</strain>
    </source>
</reference>
<keyword evidence="4" id="KW-0964">Secreted</keyword>
<dbReference type="GO" id="GO:0005576">
    <property type="term" value="C:extracellular region"/>
    <property type="evidence" value="ECO:0007669"/>
    <property type="project" value="UniProtKB-SubCell"/>
</dbReference>
<dbReference type="InterPro" id="IPR003368">
    <property type="entry name" value="POMP_repeat"/>
</dbReference>
<keyword evidence="7" id="KW-0998">Cell outer membrane</keyword>
<evidence type="ECO:0000313" key="8">
    <source>
        <dbReference type="EMBL" id="KAK3277646.1"/>
    </source>
</evidence>
<comment type="caution">
    <text evidence="8">The sequence shown here is derived from an EMBL/GenBank/DDBJ whole genome shotgun (WGS) entry which is preliminary data.</text>
</comment>
<dbReference type="Pfam" id="PF02415">
    <property type="entry name" value="Chlam_PMP"/>
    <property type="match status" value="1"/>
</dbReference>
<evidence type="ECO:0000256" key="6">
    <source>
        <dbReference type="ARBA" id="ARBA00023136"/>
    </source>
</evidence>
<comment type="subcellular location">
    <subcellularLocation>
        <location evidence="1">Cell envelope</location>
    </subcellularLocation>
    <subcellularLocation>
        <location evidence="2">Cell outer membrane</location>
    </subcellularLocation>
    <subcellularLocation>
        <location evidence="3">Secreted</location>
    </subcellularLocation>
</comment>
<name>A0AAE0GGH8_9CHLO</name>
<evidence type="ECO:0000256" key="4">
    <source>
        <dbReference type="ARBA" id="ARBA00022525"/>
    </source>
</evidence>
<protein>
    <submittedName>
        <fullName evidence="8">Uncharacterized protein</fullName>
    </submittedName>
</protein>
<keyword evidence="6" id="KW-0472">Membrane</keyword>
<dbReference type="Proteomes" id="UP001190700">
    <property type="component" value="Unassembled WGS sequence"/>
</dbReference>
<keyword evidence="9" id="KW-1185">Reference proteome</keyword>
<dbReference type="AlphaFoldDB" id="A0AAE0GGH8"/>